<proteinExistence type="inferred from homology"/>
<comment type="caution">
    <text evidence="4">The sequence shown here is derived from an EMBL/GenBank/DDBJ whole genome shotgun (WGS) entry which is preliminary data.</text>
</comment>
<organism evidence="4 5">
    <name type="scientific">Pelagicoccus albus</name>
    <dbReference type="NCBI Taxonomy" id="415222"/>
    <lineage>
        <taxon>Bacteria</taxon>
        <taxon>Pseudomonadati</taxon>
        <taxon>Verrucomicrobiota</taxon>
        <taxon>Opitutia</taxon>
        <taxon>Puniceicoccales</taxon>
        <taxon>Pelagicoccaceae</taxon>
        <taxon>Pelagicoccus</taxon>
    </lineage>
</organism>
<evidence type="ECO:0000256" key="2">
    <source>
        <dbReference type="ARBA" id="ARBA00022526"/>
    </source>
</evidence>
<dbReference type="Gene3D" id="2.130.10.10">
    <property type="entry name" value="YVTN repeat-like/Quinoprotein amine dehydrogenase"/>
    <property type="match status" value="1"/>
</dbReference>
<reference evidence="4 5" key="1">
    <citation type="submission" date="2020-07" db="EMBL/GenBank/DDBJ databases">
        <authorList>
            <person name="Feng X."/>
        </authorList>
    </citation>
    <scope>NUCLEOTIDE SEQUENCE [LARGE SCALE GENOMIC DNA]</scope>
    <source>
        <strain evidence="4 5">JCM23202</strain>
    </source>
</reference>
<dbReference type="InterPro" id="IPR011048">
    <property type="entry name" value="Haem_d1_sf"/>
</dbReference>
<dbReference type="RefSeq" id="WP_185659236.1">
    <property type="nucleotide sequence ID" value="NZ_CAWPOO010000006.1"/>
</dbReference>
<sequence length="368" mass="40062">MRRFRSALAVALCCFALAELFAESVWIAGKGGIYRSELDGETGALTTPELKLSYESGSFLAIHPSLNVIYSSYSEGKQGGYASLVPSDASDGLELQSVQLLKPEARTASHLAVSSNGNLLAGAHYGSESAFVSELEEDGTISGRRVRLSQEGSGPIKSQEQSRPHWVQFTQNDSQLQVVDLGADRIWTYRVGASLADIVLEREVALPIGTGPRHMSISEENGLAFVSGELSLDVVTLRYDPESGKLDPAHYMPAIPERGIPGQLALSEIQVHPNGNFLYVAVRGQDLIVVYQIDHDKGDISLVERQDATVEWPRHFTISQDGKWLIVAGRRSDELATFWINPFNGALEPSGSKVSVPEPVCVRAWGRL</sequence>
<dbReference type="SUPFAM" id="SSF51004">
    <property type="entry name" value="C-terminal (heme d1) domain of cytochrome cd1-nitrite reductase"/>
    <property type="match status" value="1"/>
</dbReference>
<protein>
    <submittedName>
        <fullName evidence="4">Lactonase family protein</fullName>
    </submittedName>
</protein>
<gene>
    <name evidence="4" type="ORF">H5P27_04775</name>
</gene>
<dbReference type="Pfam" id="PF10282">
    <property type="entry name" value="Lactonase"/>
    <property type="match status" value="1"/>
</dbReference>
<dbReference type="InterPro" id="IPR015943">
    <property type="entry name" value="WD40/YVTN_repeat-like_dom_sf"/>
</dbReference>
<keyword evidence="5" id="KW-1185">Reference proteome</keyword>
<feature type="chain" id="PRO_5031151909" evidence="3">
    <location>
        <begin position="23"/>
        <end position="368"/>
    </location>
</feature>
<keyword evidence="3" id="KW-0732">Signal</keyword>
<comment type="similarity">
    <text evidence="1">Belongs to the cycloisomerase 2 family.</text>
</comment>
<keyword evidence="2" id="KW-0119">Carbohydrate metabolism</keyword>
<dbReference type="InterPro" id="IPR019405">
    <property type="entry name" value="Lactonase_7-beta_prop"/>
</dbReference>
<feature type="signal peptide" evidence="3">
    <location>
        <begin position="1"/>
        <end position="22"/>
    </location>
</feature>
<dbReference type="Proteomes" id="UP000526501">
    <property type="component" value="Unassembled WGS sequence"/>
</dbReference>
<dbReference type="AlphaFoldDB" id="A0A7X1B469"/>
<dbReference type="GO" id="GO:0017057">
    <property type="term" value="F:6-phosphogluconolactonase activity"/>
    <property type="evidence" value="ECO:0007669"/>
    <property type="project" value="TreeGrafter"/>
</dbReference>
<dbReference type="GO" id="GO:0005829">
    <property type="term" value="C:cytosol"/>
    <property type="evidence" value="ECO:0007669"/>
    <property type="project" value="TreeGrafter"/>
</dbReference>
<keyword evidence="2" id="KW-0313">Glucose metabolism</keyword>
<dbReference type="InterPro" id="IPR050282">
    <property type="entry name" value="Cycloisomerase_2"/>
</dbReference>
<evidence type="ECO:0000313" key="4">
    <source>
        <dbReference type="EMBL" id="MBC2605354.1"/>
    </source>
</evidence>
<name>A0A7X1B469_9BACT</name>
<dbReference type="PANTHER" id="PTHR30344">
    <property type="entry name" value="6-PHOSPHOGLUCONOLACTONASE-RELATED"/>
    <property type="match status" value="1"/>
</dbReference>
<evidence type="ECO:0000256" key="3">
    <source>
        <dbReference type="SAM" id="SignalP"/>
    </source>
</evidence>
<evidence type="ECO:0000256" key="1">
    <source>
        <dbReference type="ARBA" id="ARBA00005564"/>
    </source>
</evidence>
<accession>A0A7X1B469</accession>
<dbReference type="GO" id="GO:0006006">
    <property type="term" value="P:glucose metabolic process"/>
    <property type="evidence" value="ECO:0007669"/>
    <property type="project" value="UniProtKB-KW"/>
</dbReference>
<evidence type="ECO:0000313" key="5">
    <source>
        <dbReference type="Proteomes" id="UP000526501"/>
    </source>
</evidence>
<dbReference type="PANTHER" id="PTHR30344:SF1">
    <property type="entry name" value="6-PHOSPHOGLUCONOLACTONASE"/>
    <property type="match status" value="1"/>
</dbReference>
<dbReference type="EMBL" id="JACHVC010000006">
    <property type="protein sequence ID" value="MBC2605354.1"/>
    <property type="molecule type" value="Genomic_DNA"/>
</dbReference>